<proteinExistence type="predicted"/>
<evidence type="ECO:0000256" key="5">
    <source>
        <dbReference type="SAM" id="MobiDB-lite"/>
    </source>
</evidence>
<organism evidence="7 8">
    <name type="scientific">Ambrosia artemisiifolia</name>
    <name type="common">Common ragweed</name>
    <dbReference type="NCBI Taxonomy" id="4212"/>
    <lineage>
        <taxon>Eukaryota</taxon>
        <taxon>Viridiplantae</taxon>
        <taxon>Streptophyta</taxon>
        <taxon>Embryophyta</taxon>
        <taxon>Tracheophyta</taxon>
        <taxon>Spermatophyta</taxon>
        <taxon>Magnoliopsida</taxon>
        <taxon>eudicotyledons</taxon>
        <taxon>Gunneridae</taxon>
        <taxon>Pentapetalae</taxon>
        <taxon>asterids</taxon>
        <taxon>campanulids</taxon>
        <taxon>Asterales</taxon>
        <taxon>Asteraceae</taxon>
        <taxon>Asteroideae</taxon>
        <taxon>Heliantheae alliance</taxon>
        <taxon>Heliantheae</taxon>
        <taxon>Ambrosia</taxon>
    </lineage>
</organism>
<dbReference type="PANTHER" id="PTHR31719">
    <property type="entry name" value="NAC TRANSCRIPTION FACTOR 56"/>
    <property type="match status" value="1"/>
</dbReference>
<feature type="domain" description="NAC" evidence="6">
    <location>
        <begin position="7"/>
        <end position="135"/>
    </location>
</feature>
<dbReference type="SUPFAM" id="SSF101941">
    <property type="entry name" value="NAC domain"/>
    <property type="match status" value="1"/>
</dbReference>
<comment type="caution">
    <text evidence="7">The sequence shown here is derived from an EMBL/GenBank/DDBJ whole genome shotgun (WGS) entry which is preliminary data.</text>
</comment>
<evidence type="ECO:0000256" key="2">
    <source>
        <dbReference type="ARBA" id="ARBA00023125"/>
    </source>
</evidence>
<dbReference type="GO" id="GO:0003677">
    <property type="term" value="F:DNA binding"/>
    <property type="evidence" value="ECO:0007669"/>
    <property type="project" value="UniProtKB-KW"/>
</dbReference>
<name>A0AAD5CHE8_AMBAR</name>
<accession>A0AAD5CHE8</accession>
<evidence type="ECO:0000313" key="8">
    <source>
        <dbReference type="Proteomes" id="UP001206925"/>
    </source>
</evidence>
<dbReference type="Gene3D" id="2.170.150.80">
    <property type="entry name" value="NAC domain"/>
    <property type="match status" value="1"/>
</dbReference>
<feature type="compositionally biased region" description="Low complexity" evidence="5">
    <location>
        <begin position="330"/>
        <end position="348"/>
    </location>
</feature>
<evidence type="ECO:0000313" key="7">
    <source>
        <dbReference type="EMBL" id="KAI7740915.1"/>
    </source>
</evidence>
<dbReference type="Proteomes" id="UP001206925">
    <property type="component" value="Unassembled WGS sequence"/>
</dbReference>
<gene>
    <name evidence="7" type="ORF">M8C21_033042</name>
</gene>
<evidence type="ECO:0000256" key="4">
    <source>
        <dbReference type="ARBA" id="ARBA00023242"/>
    </source>
</evidence>
<dbReference type="EMBL" id="JAMZMK010008323">
    <property type="protein sequence ID" value="KAI7740915.1"/>
    <property type="molecule type" value="Genomic_DNA"/>
</dbReference>
<keyword evidence="3" id="KW-0804">Transcription</keyword>
<dbReference type="InterPro" id="IPR036093">
    <property type="entry name" value="NAC_dom_sf"/>
</dbReference>
<protein>
    <recommendedName>
        <fullName evidence="6">NAC domain-containing protein</fullName>
    </recommendedName>
</protein>
<keyword evidence="1" id="KW-0805">Transcription regulation</keyword>
<reference evidence="7" key="1">
    <citation type="submission" date="2022-06" db="EMBL/GenBank/DDBJ databases">
        <title>Uncovering the hologenomic basis of an extraordinary plant invasion.</title>
        <authorList>
            <person name="Bieker V.C."/>
            <person name="Martin M.D."/>
            <person name="Gilbert T."/>
            <person name="Hodgins K."/>
            <person name="Battlay P."/>
            <person name="Petersen B."/>
            <person name="Wilson J."/>
        </authorList>
    </citation>
    <scope>NUCLEOTIDE SEQUENCE</scope>
    <source>
        <strain evidence="7">AA19_3_7</strain>
        <tissue evidence="7">Leaf</tissue>
    </source>
</reference>
<dbReference type="InterPro" id="IPR003441">
    <property type="entry name" value="NAC-dom"/>
</dbReference>
<dbReference type="PROSITE" id="PS51005">
    <property type="entry name" value="NAC"/>
    <property type="match status" value="1"/>
</dbReference>
<sequence length="372" mass="40435">MCPQESIPPAVELNECSTDEVVFKSLMQIKSGCSLPSNVRSDVDPYQFTPSNLPAGVWYLWSGSKTDTEYGFWRPTGETCETCSSLITCLRKTHQFYEGTASDGQKTNLMMQEYTTNDKCNIQQDPRALYRVYLIDGSSSGTGSGRLSKSEVLVKKLDTVAGLSDVANQFPDQPSTVANQSSAQPSAVANQSQDQPSAVAYDSQDQPSALANQSPDRLLGDYVSSGDYLALDDLAIPLSRTTSADSSCMTRSVTSEDLFDSDALLCELGDDNVDHDSRLTLNLSAPAKLKEVVMQATTLESLDKESKPCTGQTSKTNSSPEREPRDRCNNSTSNEAGTSSSSSSSSEGSSKEEKKVLTKKRKMMKYLCFLAF</sequence>
<keyword evidence="8" id="KW-1185">Reference proteome</keyword>
<feature type="compositionally biased region" description="Polar residues" evidence="5">
    <location>
        <begin position="203"/>
        <end position="215"/>
    </location>
</feature>
<dbReference type="GO" id="GO:0006355">
    <property type="term" value="P:regulation of DNA-templated transcription"/>
    <property type="evidence" value="ECO:0007669"/>
    <property type="project" value="InterPro"/>
</dbReference>
<keyword evidence="4" id="KW-0539">Nucleus</keyword>
<feature type="region of interest" description="Disordered" evidence="5">
    <location>
        <begin position="171"/>
        <end position="216"/>
    </location>
</feature>
<dbReference type="PANTHER" id="PTHR31719:SF43">
    <property type="entry name" value="NAC TRANSCRIPTION FACTOR 56"/>
    <property type="match status" value="1"/>
</dbReference>
<evidence type="ECO:0000256" key="1">
    <source>
        <dbReference type="ARBA" id="ARBA00023015"/>
    </source>
</evidence>
<feature type="region of interest" description="Disordered" evidence="5">
    <location>
        <begin position="303"/>
        <end position="358"/>
    </location>
</feature>
<feature type="compositionally biased region" description="Polar residues" evidence="5">
    <location>
        <begin position="309"/>
        <end position="319"/>
    </location>
</feature>
<evidence type="ECO:0000256" key="3">
    <source>
        <dbReference type="ARBA" id="ARBA00023163"/>
    </source>
</evidence>
<dbReference type="AlphaFoldDB" id="A0AAD5CHE8"/>
<evidence type="ECO:0000259" key="6">
    <source>
        <dbReference type="PROSITE" id="PS51005"/>
    </source>
</evidence>
<feature type="compositionally biased region" description="Polar residues" evidence="5">
    <location>
        <begin position="171"/>
        <end position="196"/>
    </location>
</feature>
<keyword evidence="2" id="KW-0238">DNA-binding</keyword>
<dbReference type="Pfam" id="PF02365">
    <property type="entry name" value="NAM"/>
    <property type="match status" value="1"/>
</dbReference>